<protein>
    <recommendedName>
        <fullName evidence="4">DUF4825 domain-containing protein</fullName>
    </recommendedName>
</protein>
<keyword evidence="1" id="KW-0812">Transmembrane</keyword>
<dbReference type="RefSeq" id="WP_221858786.1">
    <property type="nucleotide sequence ID" value="NZ_JAIKTU010000002.1"/>
</dbReference>
<evidence type="ECO:0000313" key="2">
    <source>
        <dbReference type="EMBL" id="MBY0754257.1"/>
    </source>
</evidence>
<sequence length="156" mass="18277">MLKKKLFISLLTITVLSLFYILFVKSNITKENIDLKNQIIKSIDSSAYLDLSKITKFDWDNLFVFNPYSNPRDILKDEKVTTYNKNFNISHDENIVMLGFIKDNKLVEFINLPRMYGYKLTSNSKFKKDDSIFKVLPVDKTLYPDIDCNTIDLNNI</sequence>
<dbReference type="EMBL" id="JAIKTU010000002">
    <property type="protein sequence ID" value="MBY0754257.1"/>
    <property type="molecule type" value="Genomic_DNA"/>
</dbReference>
<name>A0ABS7KUC1_CLOSR</name>
<feature type="transmembrane region" description="Helical" evidence="1">
    <location>
        <begin position="6"/>
        <end position="24"/>
    </location>
</feature>
<proteinExistence type="predicted"/>
<keyword evidence="1" id="KW-1133">Transmembrane helix</keyword>
<accession>A0ABS7KUC1</accession>
<gene>
    <name evidence="2" type="ORF">K5V21_02195</name>
</gene>
<organism evidence="2 3">
    <name type="scientific">Clostridium sardiniense</name>
    <name type="common">Clostridium absonum</name>
    <dbReference type="NCBI Taxonomy" id="29369"/>
    <lineage>
        <taxon>Bacteria</taxon>
        <taxon>Bacillati</taxon>
        <taxon>Bacillota</taxon>
        <taxon>Clostridia</taxon>
        <taxon>Eubacteriales</taxon>
        <taxon>Clostridiaceae</taxon>
        <taxon>Clostridium</taxon>
    </lineage>
</organism>
<reference evidence="2 3" key="1">
    <citation type="journal article" date="2021" name="Cell Host Microbe">
        <title>in vivo commensal control of Clostridioides difficile virulence.</title>
        <authorList>
            <person name="Girinathan B.P."/>
            <person name="Dibenedetto N."/>
            <person name="Worley J.N."/>
            <person name="Peltier J."/>
            <person name="Arrieta-Ortiz M.L."/>
            <person name="Rupa Christinal Immanuel S."/>
            <person name="Lavin R."/>
            <person name="Delaney M.L."/>
            <person name="Cummins C."/>
            <person name="Hoffmann M."/>
            <person name="Luo Y."/>
            <person name="Gonzalez-Escalona N."/>
            <person name="Allard M."/>
            <person name="Onderdonk A.B."/>
            <person name="Gerber G.K."/>
            <person name="Sonenshein A.L."/>
            <person name="Baliga N."/>
            <person name="Dupuy B."/>
            <person name="Bry L."/>
        </authorList>
    </citation>
    <scope>NUCLEOTIDE SEQUENCE [LARGE SCALE GENOMIC DNA]</scope>
    <source>
        <strain evidence="2 3">DSM 599</strain>
    </source>
</reference>
<evidence type="ECO:0000256" key="1">
    <source>
        <dbReference type="SAM" id="Phobius"/>
    </source>
</evidence>
<evidence type="ECO:0000313" key="3">
    <source>
        <dbReference type="Proteomes" id="UP001299068"/>
    </source>
</evidence>
<comment type="caution">
    <text evidence="2">The sequence shown here is derived from an EMBL/GenBank/DDBJ whole genome shotgun (WGS) entry which is preliminary data.</text>
</comment>
<dbReference type="Proteomes" id="UP001299068">
    <property type="component" value="Unassembled WGS sequence"/>
</dbReference>
<evidence type="ECO:0008006" key="4">
    <source>
        <dbReference type="Google" id="ProtNLM"/>
    </source>
</evidence>
<keyword evidence="3" id="KW-1185">Reference proteome</keyword>
<keyword evidence="1" id="KW-0472">Membrane</keyword>